<keyword evidence="1" id="KW-0812">Transmembrane</keyword>
<dbReference type="InterPro" id="IPR006373">
    <property type="entry name" value="VSA_Rifin"/>
</dbReference>
<name>A0A024WFT5_PLAFA</name>
<gene>
    <name evidence="2" type="ORF">PFMALIP_05976</name>
</gene>
<evidence type="ECO:0000313" key="3">
    <source>
        <dbReference type="Proteomes" id="UP000030699"/>
    </source>
</evidence>
<sequence>MDGKLQRNYTIIGALKTYFYLDNLNGTSLKSFFKTTAYTDISKIVSAIDTDMTTLCDASVVETANEAFCRFRVTYNIIATRGRTPVEQKTVITKGVNELVRKAKGAADLISNEVSSATSSRIINKGNALIEAGFNSSTTSIYASIIVILIIVLIMVIIYLILRYRRKQKMKKKLQYIKLLEE</sequence>
<reference evidence="2 3" key="2">
    <citation type="submission" date="2013-02" db="EMBL/GenBank/DDBJ databases">
        <title>The Genome Sequence of Plasmodium falciparum MaliPS096_E11.</title>
        <authorList>
            <consortium name="The Broad Institute Genome Sequencing Platform"/>
            <consortium name="The Broad Institute Genome Sequencing Center for Infectious Disease"/>
            <person name="Neafsey D."/>
            <person name="Cheeseman I."/>
            <person name="Volkman S."/>
            <person name="Adams J."/>
            <person name="Walker B."/>
            <person name="Young S.K."/>
            <person name="Zeng Q."/>
            <person name="Gargeya S."/>
            <person name="Fitzgerald M."/>
            <person name="Haas B."/>
            <person name="Abouelleil A."/>
            <person name="Alvarado L."/>
            <person name="Arachchi H.M."/>
            <person name="Berlin A.M."/>
            <person name="Chapman S.B."/>
            <person name="Dewar J."/>
            <person name="Goldberg J."/>
            <person name="Griggs A."/>
            <person name="Gujja S."/>
            <person name="Hansen M."/>
            <person name="Howarth C."/>
            <person name="Imamovic A."/>
            <person name="Larimer J."/>
            <person name="McCowan C."/>
            <person name="Murphy C."/>
            <person name="Neiman D."/>
            <person name="Pearson M."/>
            <person name="Priest M."/>
            <person name="Roberts A."/>
            <person name="Saif S."/>
            <person name="Shea T."/>
            <person name="Sisk P."/>
            <person name="Sykes S."/>
            <person name="Wortman J."/>
            <person name="Nusbaum C."/>
            <person name="Birren B."/>
        </authorList>
    </citation>
    <scope>NUCLEOTIDE SEQUENCE [LARGE SCALE GENOMIC DNA]</scope>
    <source>
        <strain evidence="2 3">MaliPS096_E11</strain>
    </source>
</reference>
<protein>
    <recommendedName>
        <fullName evidence="4">Surface antigen</fullName>
    </recommendedName>
</protein>
<dbReference type="Pfam" id="PF02009">
    <property type="entry name" value="RIFIN"/>
    <property type="match status" value="1"/>
</dbReference>
<dbReference type="OrthoDB" id="378799at2759"/>
<evidence type="ECO:0000256" key="1">
    <source>
        <dbReference type="SAM" id="Phobius"/>
    </source>
</evidence>
<reference evidence="2 3" key="1">
    <citation type="submission" date="2013-02" db="EMBL/GenBank/DDBJ databases">
        <title>The Genome Annotation of Plasmodium falciparum MaliPS096_E11.</title>
        <authorList>
            <consortium name="The Broad Institute Genome Sequencing Platform"/>
            <consortium name="The Broad Institute Genome Sequencing Center for Infectious Disease"/>
            <person name="Neafsey D."/>
            <person name="Hoffman S."/>
            <person name="Volkman S."/>
            <person name="Rosenthal P."/>
            <person name="Walker B."/>
            <person name="Young S.K."/>
            <person name="Zeng Q."/>
            <person name="Gargeya S."/>
            <person name="Fitzgerald M."/>
            <person name="Haas B."/>
            <person name="Abouelleil A."/>
            <person name="Allen A.W."/>
            <person name="Alvarado L."/>
            <person name="Arachchi H.M."/>
            <person name="Berlin A.M."/>
            <person name="Chapman S.B."/>
            <person name="Gainer-Dewar J."/>
            <person name="Goldberg J."/>
            <person name="Griggs A."/>
            <person name="Gujja S."/>
            <person name="Hansen M."/>
            <person name="Howarth C."/>
            <person name="Imamovic A."/>
            <person name="Ireland A."/>
            <person name="Larimer J."/>
            <person name="McCowan C."/>
            <person name="Murphy C."/>
            <person name="Pearson M."/>
            <person name="Poon T.W."/>
            <person name="Priest M."/>
            <person name="Roberts A."/>
            <person name="Saif S."/>
            <person name="Shea T."/>
            <person name="Sisk P."/>
            <person name="Sykes S."/>
            <person name="Wortman J."/>
            <person name="Nusbaum C."/>
            <person name="Birren B."/>
        </authorList>
    </citation>
    <scope>NUCLEOTIDE SEQUENCE [LARGE SCALE GENOMIC DNA]</scope>
    <source>
        <strain evidence="2 3">MaliPS096_E11</strain>
    </source>
</reference>
<accession>A0A024WFT5</accession>
<keyword evidence="1" id="KW-1133">Transmembrane helix</keyword>
<keyword evidence="1" id="KW-0472">Membrane</keyword>
<dbReference type="Proteomes" id="UP000030699">
    <property type="component" value="Unassembled WGS sequence"/>
</dbReference>
<dbReference type="AlphaFoldDB" id="A0A024WFT5"/>
<proteinExistence type="predicted"/>
<evidence type="ECO:0000313" key="2">
    <source>
        <dbReference type="EMBL" id="ETW45954.1"/>
    </source>
</evidence>
<dbReference type="EMBL" id="KI925867">
    <property type="protein sequence ID" value="ETW45954.1"/>
    <property type="molecule type" value="Genomic_DNA"/>
</dbReference>
<evidence type="ECO:0008006" key="4">
    <source>
        <dbReference type="Google" id="ProtNLM"/>
    </source>
</evidence>
<organism evidence="2 3">
    <name type="scientific">Plasmodium falciparum MaliPS096_E11</name>
    <dbReference type="NCBI Taxonomy" id="1036727"/>
    <lineage>
        <taxon>Eukaryota</taxon>
        <taxon>Sar</taxon>
        <taxon>Alveolata</taxon>
        <taxon>Apicomplexa</taxon>
        <taxon>Aconoidasida</taxon>
        <taxon>Haemosporida</taxon>
        <taxon>Plasmodiidae</taxon>
        <taxon>Plasmodium</taxon>
        <taxon>Plasmodium (Laverania)</taxon>
    </lineage>
</organism>
<feature type="transmembrane region" description="Helical" evidence="1">
    <location>
        <begin position="141"/>
        <end position="162"/>
    </location>
</feature>